<dbReference type="InterPro" id="IPR011990">
    <property type="entry name" value="TPR-like_helical_dom_sf"/>
</dbReference>
<comment type="caution">
    <text evidence="4">The sequence shown here is derived from an EMBL/GenBank/DDBJ whole genome shotgun (WGS) entry which is preliminary data.</text>
</comment>
<evidence type="ECO:0000256" key="3">
    <source>
        <dbReference type="SAM" id="Phobius"/>
    </source>
</evidence>
<keyword evidence="1" id="KW-0175">Coiled coil</keyword>
<dbReference type="SUPFAM" id="SSF48452">
    <property type="entry name" value="TPR-like"/>
    <property type="match status" value="1"/>
</dbReference>
<dbReference type="GO" id="GO:0008017">
    <property type="term" value="F:microtubule binding"/>
    <property type="evidence" value="ECO:0007669"/>
    <property type="project" value="TreeGrafter"/>
</dbReference>
<feature type="region of interest" description="Disordered" evidence="2">
    <location>
        <begin position="134"/>
        <end position="168"/>
    </location>
</feature>
<dbReference type="GO" id="GO:0005876">
    <property type="term" value="C:spindle microtubule"/>
    <property type="evidence" value="ECO:0007669"/>
    <property type="project" value="TreeGrafter"/>
</dbReference>
<organism evidence="4 5">
    <name type="scientific">Ditylenchus destructor</name>
    <dbReference type="NCBI Taxonomy" id="166010"/>
    <lineage>
        <taxon>Eukaryota</taxon>
        <taxon>Metazoa</taxon>
        <taxon>Ecdysozoa</taxon>
        <taxon>Nematoda</taxon>
        <taxon>Chromadorea</taxon>
        <taxon>Rhabditida</taxon>
        <taxon>Tylenchina</taxon>
        <taxon>Tylenchomorpha</taxon>
        <taxon>Sphaerularioidea</taxon>
        <taxon>Anguinidae</taxon>
        <taxon>Anguininae</taxon>
        <taxon>Ditylenchus</taxon>
    </lineage>
</organism>
<dbReference type="Pfam" id="PF21033">
    <property type="entry name" value="RMD1-3"/>
    <property type="match status" value="1"/>
</dbReference>
<evidence type="ECO:0000256" key="1">
    <source>
        <dbReference type="SAM" id="Coils"/>
    </source>
</evidence>
<feature type="transmembrane region" description="Helical" evidence="3">
    <location>
        <begin position="6"/>
        <end position="28"/>
    </location>
</feature>
<sequence>MEYIPQGAVVILVGAALTAQAGFIVLLYRRYSRLSAEYERIMVQHVDLRQDISEVRKKVKALEELLQVKTSKDNSQQQTVTQNIPIPDGNPSGQCIVRLDSWTSESDYADAIDDFEDAPQSPLLNNSLRAANASSFNQPSPATASTTLDSTSSHSLYETADEHHSKGEGEQAYNLLKQIYDSDASQRHNSEVLWRLARACHQIAAKIPPTDSKKKDIILEGKGYALEAVKVNENSFNCLKWAAVLHGGLNDFLGTKEKIENGFVFKGFLDKALVIDPAEYSLLHMRGRFSFNVAGLNWFERNIASALFATPPKATYDDAISDFLEVVSIKPQWIDNLFYLAKSYIGNSDKANAAKYLKMASEIEPADDAERETMKEVHTLMKKYK</sequence>
<dbReference type="GO" id="GO:0005739">
    <property type="term" value="C:mitochondrion"/>
    <property type="evidence" value="ECO:0007669"/>
    <property type="project" value="TreeGrafter"/>
</dbReference>
<protein>
    <submittedName>
        <fullName evidence="4">Regulator of microtubule dynamics protein 1</fullName>
    </submittedName>
</protein>
<feature type="compositionally biased region" description="Polar residues" evidence="2">
    <location>
        <begin position="73"/>
        <end position="84"/>
    </location>
</feature>
<dbReference type="GO" id="GO:0097431">
    <property type="term" value="C:mitotic spindle pole"/>
    <property type="evidence" value="ECO:0007669"/>
    <property type="project" value="TreeGrafter"/>
</dbReference>
<dbReference type="PANTHER" id="PTHR16056:SF20">
    <property type="entry name" value="C2H2-TYPE DOMAIN-CONTAINING PROTEIN-RELATED"/>
    <property type="match status" value="1"/>
</dbReference>
<dbReference type="EMBL" id="JAKKPZ010000005">
    <property type="protein sequence ID" value="KAI1720945.1"/>
    <property type="molecule type" value="Genomic_DNA"/>
</dbReference>
<dbReference type="Proteomes" id="UP001201812">
    <property type="component" value="Unassembled WGS sequence"/>
</dbReference>
<accession>A0AAD4NDV2</accession>
<keyword evidence="3" id="KW-0812">Transmembrane</keyword>
<reference evidence="4" key="1">
    <citation type="submission" date="2022-01" db="EMBL/GenBank/DDBJ databases">
        <title>Genome Sequence Resource for Two Populations of Ditylenchus destructor, the Migratory Endoparasitic Phytonematode.</title>
        <authorList>
            <person name="Zhang H."/>
            <person name="Lin R."/>
            <person name="Xie B."/>
        </authorList>
    </citation>
    <scope>NUCLEOTIDE SEQUENCE</scope>
    <source>
        <strain evidence="4">BazhouSP</strain>
    </source>
</reference>
<evidence type="ECO:0000313" key="5">
    <source>
        <dbReference type="Proteomes" id="UP001201812"/>
    </source>
</evidence>
<dbReference type="Gene3D" id="1.25.40.10">
    <property type="entry name" value="Tetratricopeptide repeat domain"/>
    <property type="match status" value="1"/>
</dbReference>
<feature type="compositionally biased region" description="Low complexity" evidence="2">
    <location>
        <begin position="139"/>
        <end position="156"/>
    </location>
</feature>
<dbReference type="AlphaFoldDB" id="A0AAD4NDV2"/>
<keyword evidence="3" id="KW-1133">Transmembrane helix</keyword>
<dbReference type="InterPro" id="IPR049039">
    <property type="entry name" value="RMD1-3_a_helical_rpt"/>
</dbReference>
<keyword evidence="5" id="KW-1185">Reference proteome</keyword>
<proteinExistence type="predicted"/>
<gene>
    <name evidence="4" type="ORF">DdX_05195</name>
</gene>
<evidence type="ECO:0000313" key="4">
    <source>
        <dbReference type="EMBL" id="KAI1720945.1"/>
    </source>
</evidence>
<name>A0AAD4NDV2_9BILA</name>
<keyword evidence="3" id="KW-0472">Membrane</keyword>
<dbReference type="PANTHER" id="PTHR16056">
    <property type="entry name" value="REGULATOR OF MICROTUBULE DYNAMICS PROTEIN"/>
    <property type="match status" value="1"/>
</dbReference>
<evidence type="ECO:0000256" key="2">
    <source>
        <dbReference type="SAM" id="MobiDB-lite"/>
    </source>
</evidence>
<feature type="region of interest" description="Disordered" evidence="2">
    <location>
        <begin position="73"/>
        <end position="92"/>
    </location>
</feature>
<feature type="coiled-coil region" evidence="1">
    <location>
        <begin position="45"/>
        <end position="72"/>
    </location>
</feature>